<dbReference type="InterPro" id="IPR002550">
    <property type="entry name" value="CNNM"/>
</dbReference>
<organism evidence="5 6">
    <name type="scientific">Halorutilus salinus</name>
    <dbReference type="NCBI Taxonomy" id="2487751"/>
    <lineage>
        <taxon>Archaea</taxon>
        <taxon>Methanobacteriati</taxon>
        <taxon>Methanobacteriota</taxon>
        <taxon>Stenosarchaea group</taxon>
        <taxon>Halobacteria</taxon>
        <taxon>Halorutilales</taxon>
        <taxon>Halorutilaceae</taxon>
        <taxon>Halorutilus</taxon>
    </lineage>
</organism>
<dbReference type="PANTHER" id="PTHR22777:SF17">
    <property type="entry name" value="UPF0053 PROTEIN SLL0260"/>
    <property type="match status" value="1"/>
</dbReference>
<protein>
    <submittedName>
        <fullName evidence="5">DUF21 domain-containing protein</fullName>
    </submittedName>
</protein>
<dbReference type="Proteomes" id="UP001149411">
    <property type="component" value="Unassembled WGS sequence"/>
</dbReference>
<dbReference type="PANTHER" id="PTHR22777">
    <property type="entry name" value="HEMOLYSIN-RELATED"/>
    <property type="match status" value="1"/>
</dbReference>
<comment type="caution">
    <text evidence="5">The sequence shown here is derived from an EMBL/GenBank/DDBJ whole genome shotgun (WGS) entry which is preliminary data.</text>
</comment>
<keyword evidence="2" id="KW-0129">CBS domain</keyword>
<feature type="transmembrane region" description="Helical" evidence="3">
    <location>
        <begin position="87"/>
        <end position="107"/>
    </location>
</feature>
<sequence>MSVTVGVGVVLVTVLLGVSAFFSSTEIAVFSLPSEKVGVGEDSEALARLRSDPHRLLVTILVGNNVVNVAVSSIVTLLVAQRLSGGAAAVVATTSASVLILILGEIIPSRTVSETPSRGRYVRRVRWSLSPSSSTPSRLSLMS</sequence>
<reference evidence="5" key="1">
    <citation type="submission" date="2022-09" db="EMBL/GenBank/DDBJ databases">
        <title>Haloadaptaus new haloarchaeum isolated from saline soil.</title>
        <authorList>
            <person name="Duran-Viseras A."/>
            <person name="Sanchez-Porro C."/>
            <person name="Ventosa A."/>
        </authorList>
    </citation>
    <scope>NUCLEOTIDE SEQUENCE</scope>
    <source>
        <strain evidence="5">F3-133</strain>
    </source>
</reference>
<feature type="transmembrane region" description="Helical" evidence="3">
    <location>
        <begin position="56"/>
        <end position="80"/>
    </location>
</feature>
<dbReference type="Pfam" id="PF01595">
    <property type="entry name" value="CNNM"/>
    <property type="match status" value="1"/>
</dbReference>
<evidence type="ECO:0000256" key="3">
    <source>
        <dbReference type="SAM" id="Phobius"/>
    </source>
</evidence>
<evidence type="ECO:0000256" key="2">
    <source>
        <dbReference type="ARBA" id="ARBA00023122"/>
    </source>
</evidence>
<keyword evidence="3" id="KW-1133">Transmembrane helix</keyword>
<name>A0A9Q4GJW5_9EURY</name>
<keyword evidence="3" id="KW-0812">Transmembrane</keyword>
<evidence type="ECO:0000256" key="1">
    <source>
        <dbReference type="ARBA" id="ARBA00022737"/>
    </source>
</evidence>
<keyword evidence="3" id="KW-0472">Membrane</keyword>
<proteinExistence type="predicted"/>
<keyword evidence="1" id="KW-0677">Repeat</keyword>
<feature type="domain" description="CNNM transmembrane" evidence="4">
    <location>
        <begin position="1"/>
        <end position="143"/>
    </location>
</feature>
<dbReference type="PROSITE" id="PS51846">
    <property type="entry name" value="CNNM"/>
    <property type="match status" value="1"/>
</dbReference>
<accession>A0A9Q4GJW5</accession>
<keyword evidence="6" id="KW-1185">Reference proteome</keyword>
<dbReference type="EMBL" id="RKLV01000010">
    <property type="protein sequence ID" value="MCX2819621.1"/>
    <property type="molecule type" value="Genomic_DNA"/>
</dbReference>
<dbReference type="AlphaFoldDB" id="A0A9Q4GJW5"/>
<evidence type="ECO:0000259" key="4">
    <source>
        <dbReference type="PROSITE" id="PS51846"/>
    </source>
</evidence>
<gene>
    <name evidence="5" type="ORF">EGH25_09700</name>
</gene>
<evidence type="ECO:0000313" key="5">
    <source>
        <dbReference type="EMBL" id="MCX2819621.1"/>
    </source>
</evidence>
<evidence type="ECO:0000313" key="6">
    <source>
        <dbReference type="Proteomes" id="UP001149411"/>
    </source>
</evidence>